<accession>A0ABV4JXD4</accession>
<protein>
    <submittedName>
        <fullName evidence="2">DUF4145 domain-containing protein</fullName>
    </submittedName>
</protein>
<evidence type="ECO:0000259" key="1">
    <source>
        <dbReference type="Pfam" id="PF13643"/>
    </source>
</evidence>
<proteinExistence type="predicted"/>
<dbReference type="RefSeq" id="WP_371384928.1">
    <property type="nucleotide sequence ID" value="NZ_JBGLYH010000002.1"/>
</dbReference>
<name>A0ABV4JXD4_9BACT</name>
<dbReference type="InterPro" id="IPR025285">
    <property type="entry name" value="DUF4145"/>
</dbReference>
<reference evidence="2 3" key="1">
    <citation type="submission" date="2024-08" db="EMBL/GenBank/DDBJ databases">
        <title>Sulfate-reducing bacteria isolated from formation water of the oil field in Kazakhstan and description of Pseudodesulfovibrio sp.</title>
        <authorList>
            <person name="Bidzhieva S.K."/>
            <person name="Tourova T.P."/>
            <person name="Grouzdev D.S."/>
            <person name="Beletsky A.V."/>
            <person name="Sokolova D.S."/>
            <person name="Samigullina S.R."/>
            <person name="Poltaraus A.B."/>
            <person name="Avtukh A.N."/>
            <person name="Tereshina V.M."/>
            <person name="Zhaparov N.S."/>
            <person name="Mardanov A.V."/>
            <person name="Nazina T.N."/>
        </authorList>
    </citation>
    <scope>NUCLEOTIDE SEQUENCE [LARGE SCALE GENOMIC DNA]</scope>
    <source>
        <strain evidence="2 3">9FUS</strain>
    </source>
</reference>
<evidence type="ECO:0000313" key="3">
    <source>
        <dbReference type="Proteomes" id="UP001568698"/>
    </source>
</evidence>
<evidence type="ECO:0000313" key="2">
    <source>
        <dbReference type="EMBL" id="MEZ7195377.1"/>
    </source>
</evidence>
<keyword evidence="3" id="KW-1185">Reference proteome</keyword>
<feature type="domain" description="DUF4145" evidence="1">
    <location>
        <begin position="244"/>
        <end position="329"/>
    </location>
</feature>
<organism evidence="2 3">
    <name type="scientific">Pseudodesulfovibrio karagichevae</name>
    <dbReference type="NCBI Taxonomy" id="3239305"/>
    <lineage>
        <taxon>Bacteria</taxon>
        <taxon>Pseudomonadati</taxon>
        <taxon>Thermodesulfobacteriota</taxon>
        <taxon>Desulfovibrionia</taxon>
        <taxon>Desulfovibrionales</taxon>
        <taxon>Desulfovibrionaceae</taxon>
    </lineage>
</organism>
<gene>
    <name evidence="2" type="ORF">AB6M95_01330</name>
</gene>
<sequence>MKADKLNAARLSHALRTSTRKESEWPLVTSANLDQLLAAPLPGVRSQTKLLLTWVANSLGEDFLGSVPLPNLNHLAGFVGAVDGSRVGNLIGQVKKQGYLDGTLDSLSLTPDGWEQISSEHKQEQTEMASPKKEEPDVIKCHCENCGGDRNSIIRGKFKVTGSDDVISWQDTYSIVQCQGCEGVSFRHELWFSEWDDYDYDPVTGETIMIPGIKVTTWPPPSSHDAPEWLYSLSDDVLRSIFEEVYSSLNSGNLILAMIGTRTLLDWTMAHAVGDVSGGFEGKVKAMIKAGKLGADEKDTVLTLTDVGSASAHRGFKPKMETVETVLSAIEAMVYREYILPAAAAEVKKVTPPRFPKTK</sequence>
<dbReference type="Proteomes" id="UP001568698">
    <property type="component" value="Unassembled WGS sequence"/>
</dbReference>
<dbReference type="Pfam" id="PF13643">
    <property type="entry name" value="DUF4145"/>
    <property type="match status" value="1"/>
</dbReference>
<dbReference type="EMBL" id="JBGLYH010000002">
    <property type="protein sequence ID" value="MEZ7195377.1"/>
    <property type="molecule type" value="Genomic_DNA"/>
</dbReference>
<comment type="caution">
    <text evidence="2">The sequence shown here is derived from an EMBL/GenBank/DDBJ whole genome shotgun (WGS) entry which is preliminary data.</text>
</comment>